<evidence type="ECO:0000256" key="7">
    <source>
        <dbReference type="PIRSR" id="PIRSR602401-1"/>
    </source>
</evidence>
<dbReference type="Proteomes" id="UP000594638">
    <property type="component" value="Unassembled WGS sequence"/>
</dbReference>
<dbReference type="Gene3D" id="1.10.630.10">
    <property type="entry name" value="Cytochrome P450"/>
    <property type="match status" value="1"/>
</dbReference>
<dbReference type="PRINTS" id="PR00463">
    <property type="entry name" value="EP450I"/>
</dbReference>
<dbReference type="AlphaFoldDB" id="A0A8S0SQA1"/>
<dbReference type="GO" id="GO:0004497">
    <property type="term" value="F:monooxygenase activity"/>
    <property type="evidence" value="ECO:0007669"/>
    <property type="project" value="UniProtKB-KW"/>
</dbReference>
<evidence type="ECO:0000256" key="4">
    <source>
        <dbReference type="ARBA" id="ARBA00023002"/>
    </source>
</evidence>
<name>A0A8S0SQA1_OLEEU</name>
<gene>
    <name evidence="8" type="ORF">OLEA9_A079519</name>
</gene>
<dbReference type="SUPFAM" id="SSF48264">
    <property type="entry name" value="Cytochrome P450"/>
    <property type="match status" value="1"/>
</dbReference>
<evidence type="ECO:0000313" key="8">
    <source>
        <dbReference type="EMBL" id="CAA2995152.1"/>
    </source>
</evidence>
<dbReference type="InterPro" id="IPR050651">
    <property type="entry name" value="Plant_Cytochrome_P450_Monoox"/>
</dbReference>
<dbReference type="OrthoDB" id="908945at2759"/>
<comment type="subcellular location">
    <subcellularLocation>
        <location evidence="1">Membrane</location>
        <topology evidence="1">Single-pass membrane protein</topology>
    </subcellularLocation>
</comment>
<comment type="caution">
    <text evidence="8">The sequence shown here is derived from an EMBL/GenBank/DDBJ whole genome shotgun (WGS) entry which is preliminary data.</text>
</comment>
<dbReference type="Gramene" id="OE9A079519T1">
    <property type="protein sequence ID" value="OE9A079519C1"/>
    <property type="gene ID" value="OE9A079519"/>
</dbReference>
<keyword evidence="5 7" id="KW-0408">Iron</keyword>
<keyword evidence="2 7" id="KW-0349">Heme</keyword>
<dbReference type="GO" id="GO:0016020">
    <property type="term" value="C:membrane"/>
    <property type="evidence" value="ECO:0007669"/>
    <property type="project" value="UniProtKB-SubCell"/>
</dbReference>
<organism evidence="8 9">
    <name type="scientific">Olea europaea subsp. europaea</name>
    <dbReference type="NCBI Taxonomy" id="158383"/>
    <lineage>
        <taxon>Eukaryota</taxon>
        <taxon>Viridiplantae</taxon>
        <taxon>Streptophyta</taxon>
        <taxon>Embryophyta</taxon>
        <taxon>Tracheophyta</taxon>
        <taxon>Spermatophyta</taxon>
        <taxon>Magnoliopsida</taxon>
        <taxon>eudicotyledons</taxon>
        <taxon>Gunneridae</taxon>
        <taxon>Pentapetalae</taxon>
        <taxon>asterids</taxon>
        <taxon>lamiids</taxon>
        <taxon>Lamiales</taxon>
        <taxon>Oleaceae</taxon>
        <taxon>Oleeae</taxon>
        <taxon>Olea</taxon>
    </lineage>
</organism>
<evidence type="ECO:0000256" key="5">
    <source>
        <dbReference type="ARBA" id="ARBA00023004"/>
    </source>
</evidence>
<reference evidence="8 9" key="1">
    <citation type="submission" date="2019-12" db="EMBL/GenBank/DDBJ databases">
        <authorList>
            <person name="Alioto T."/>
            <person name="Alioto T."/>
            <person name="Gomez Garrido J."/>
        </authorList>
    </citation>
    <scope>NUCLEOTIDE SEQUENCE [LARGE SCALE GENOMIC DNA]</scope>
</reference>
<keyword evidence="9" id="KW-1185">Reference proteome</keyword>
<comment type="cofactor">
    <cofactor evidence="7">
        <name>heme</name>
        <dbReference type="ChEBI" id="CHEBI:30413"/>
    </cofactor>
</comment>
<dbReference type="PANTHER" id="PTHR47947">
    <property type="entry name" value="CYTOCHROME P450 82C3-RELATED"/>
    <property type="match status" value="1"/>
</dbReference>
<accession>A0A8S0SQA1</accession>
<proteinExistence type="predicted"/>
<dbReference type="PANTHER" id="PTHR47947:SF3">
    <property type="entry name" value="CYTOCHROME P450 81D1-LIKE"/>
    <property type="match status" value="1"/>
</dbReference>
<dbReference type="InterPro" id="IPR036396">
    <property type="entry name" value="Cyt_P450_sf"/>
</dbReference>
<dbReference type="PRINTS" id="PR00385">
    <property type="entry name" value="P450"/>
</dbReference>
<keyword evidence="6" id="KW-0503">Monooxygenase</keyword>
<evidence type="ECO:0000256" key="3">
    <source>
        <dbReference type="ARBA" id="ARBA00022723"/>
    </source>
</evidence>
<dbReference type="GO" id="GO:0020037">
    <property type="term" value="F:heme binding"/>
    <property type="evidence" value="ECO:0007669"/>
    <property type="project" value="InterPro"/>
</dbReference>
<dbReference type="InterPro" id="IPR001128">
    <property type="entry name" value="Cyt_P450"/>
</dbReference>
<feature type="binding site" description="axial binding residue" evidence="7">
    <location>
        <position position="259"/>
    </location>
    <ligand>
        <name>heme</name>
        <dbReference type="ChEBI" id="CHEBI:30413"/>
    </ligand>
    <ligandPart>
        <name>Fe</name>
        <dbReference type="ChEBI" id="CHEBI:18248"/>
    </ligandPart>
</feature>
<dbReference type="Pfam" id="PF00067">
    <property type="entry name" value="p450"/>
    <property type="match status" value="1"/>
</dbReference>
<dbReference type="GO" id="GO:0016705">
    <property type="term" value="F:oxidoreductase activity, acting on paired donors, with incorporation or reduction of molecular oxygen"/>
    <property type="evidence" value="ECO:0007669"/>
    <property type="project" value="InterPro"/>
</dbReference>
<keyword evidence="4" id="KW-0560">Oxidoreductase</keyword>
<protein>
    <submittedName>
        <fullName evidence="8">p450 domain-containing</fullName>
    </submittedName>
</protein>
<dbReference type="GO" id="GO:0005506">
    <property type="term" value="F:iron ion binding"/>
    <property type="evidence" value="ECO:0007669"/>
    <property type="project" value="InterPro"/>
</dbReference>
<evidence type="ECO:0000256" key="2">
    <source>
        <dbReference type="ARBA" id="ARBA00022617"/>
    </source>
</evidence>
<evidence type="ECO:0000256" key="1">
    <source>
        <dbReference type="ARBA" id="ARBA00004167"/>
    </source>
</evidence>
<evidence type="ECO:0000256" key="6">
    <source>
        <dbReference type="ARBA" id="ARBA00023033"/>
    </source>
</evidence>
<evidence type="ECO:0000313" key="9">
    <source>
        <dbReference type="Proteomes" id="UP000594638"/>
    </source>
</evidence>
<keyword evidence="3 7" id="KW-0479">Metal-binding</keyword>
<dbReference type="EMBL" id="CACTIH010005491">
    <property type="protein sequence ID" value="CAA2995152.1"/>
    <property type="molecule type" value="Genomic_DNA"/>
</dbReference>
<dbReference type="InterPro" id="IPR002401">
    <property type="entry name" value="Cyt_P450_E_grp-I"/>
</dbReference>
<sequence length="322" mass="36887">MKIMFFELIRIVMMRMIAGKRYYSENVEKNEIKEAKKFREITMEISRIVDASNMEYYLPVLGLLGDGRTMRNQFLLRRDPKTRFLRISGTYSTLVRVSSLSYVIFRITLPLPSTLEVVLLAAGTKTTATTMEWALSLLLNNPKVLKKAKIEIDNLVGDERLLEESDMIKLPYLRFIINETLRMYNLAPLLVPHHSSEECFVGGYCIPTDTMLLVNLWAIQNDLEIWKDPGKFQPERFEDLRGTRDGFKFMPYGFGRRGCPEEALASRIIGLALGLVIQCFDLENFGKEMVDMTEGIEVSLSKAQPLMAMSCPRPIATKLFSP</sequence>